<evidence type="ECO:0000313" key="2">
    <source>
        <dbReference type="Proteomes" id="UP000035265"/>
    </source>
</evidence>
<sequence>MVTYGVVGLLLATAATGTEAWPLTSFRLFSMVRTSTATELELVAVHADGARSPVRFGAGNPVLETTADLLDDVVDQEPERQRAMVRAWLGAAHLAPDDVDVVRVERVERTVGADLSRTEVSRQVVVEVRP</sequence>
<dbReference type="PATRIC" id="fig|264251.5.peg.3530"/>
<organism evidence="1 2">
    <name type="scientific">Cellulosimicrobium funkei</name>
    <dbReference type="NCBI Taxonomy" id="264251"/>
    <lineage>
        <taxon>Bacteria</taxon>
        <taxon>Bacillati</taxon>
        <taxon>Actinomycetota</taxon>
        <taxon>Actinomycetes</taxon>
        <taxon>Micrococcales</taxon>
        <taxon>Promicromonosporaceae</taxon>
        <taxon>Cellulosimicrobium</taxon>
    </lineage>
</organism>
<proteinExistence type="predicted"/>
<dbReference type="Proteomes" id="UP000035265">
    <property type="component" value="Unassembled WGS sequence"/>
</dbReference>
<keyword evidence="2" id="KW-1185">Reference proteome</keyword>
<comment type="caution">
    <text evidence="1">The sequence shown here is derived from an EMBL/GenBank/DDBJ whole genome shotgun (WGS) entry which is preliminary data.</text>
</comment>
<gene>
    <name evidence="1" type="ORF">FB00_17410</name>
</gene>
<dbReference type="STRING" id="264251.FB00_17410"/>
<reference evidence="1 2" key="1">
    <citation type="submission" date="2014-05" db="EMBL/GenBank/DDBJ databases">
        <title>Cellulosimicrobium funkei U11 genome.</title>
        <authorList>
            <person name="Hu C."/>
            <person name="Gong Y."/>
            <person name="Wan W."/>
            <person name="Jiang M."/>
        </authorList>
    </citation>
    <scope>NUCLEOTIDE SEQUENCE [LARGE SCALE GENOMIC DNA]</scope>
    <source>
        <strain evidence="1 2">U11</strain>
    </source>
</reference>
<protein>
    <submittedName>
        <fullName evidence="1">Uncharacterized protein</fullName>
    </submittedName>
</protein>
<dbReference type="EMBL" id="JNBQ01000033">
    <property type="protein sequence ID" value="KLN33490.1"/>
    <property type="molecule type" value="Genomic_DNA"/>
</dbReference>
<dbReference type="AlphaFoldDB" id="A0A0H2KIL9"/>
<accession>A0A0H2KIL9</accession>
<name>A0A0H2KIL9_9MICO</name>
<evidence type="ECO:0000313" key="1">
    <source>
        <dbReference type="EMBL" id="KLN33490.1"/>
    </source>
</evidence>